<evidence type="ECO:0000313" key="3">
    <source>
        <dbReference type="Proteomes" id="UP000631114"/>
    </source>
</evidence>
<dbReference type="EMBL" id="JADFTS010000005">
    <property type="protein sequence ID" value="KAF9606004.1"/>
    <property type="molecule type" value="Genomic_DNA"/>
</dbReference>
<dbReference type="AlphaFoldDB" id="A0A835HWF7"/>
<proteinExistence type="predicted"/>
<sequence>DDNEKIKSDVAVSAKDDVVQKSGVVDGVKGNEDDGVINRDDIDKLKSDDVSVKASLVKKDDVMLKLRLNYGVFGGVKGNEDGKKKKEVVDLTDDDPVPQPKSATELDKWNPADFEYSLQNPLSIIDHNQLKELDPKSESALLVDFTQPTLQELATQLQIPGQEHGAQLQMHGEEDGALLAKKTLVDKEVTLGYFLVKAKYLENVKKLVKYEQKIVVCEKDDVDQQFTMQFFRYASSNCSYFKGDGLKSYYQKMGAQADDQVELEYDEGTFFIAFYSRESDSFLPSTGDQRYLWRCFVLVDGFLTCGGIKDSSLRHCGDKFLEHG</sequence>
<feature type="non-terminal residue" evidence="2">
    <location>
        <position position="1"/>
    </location>
</feature>
<reference evidence="2 3" key="1">
    <citation type="submission" date="2020-10" db="EMBL/GenBank/DDBJ databases">
        <title>The Coptis chinensis genome and diversification of protoberbering-type alkaloids.</title>
        <authorList>
            <person name="Wang B."/>
            <person name="Shu S."/>
            <person name="Song C."/>
            <person name="Liu Y."/>
        </authorList>
    </citation>
    <scope>NUCLEOTIDE SEQUENCE [LARGE SCALE GENOMIC DNA]</scope>
    <source>
        <strain evidence="2">HL-2020</strain>
        <tissue evidence="2">Leaf</tissue>
    </source>
</reference>
<protein>
    <submittedName>
        <fullName evidence="2">Uncharacterized protein</fullName>
    </submittedName>
</protein>
<accession>A0A835HWF7</accession>
<keyword evidence="3" id="KW-1185">Reference proteome</keyword>
<comment type="caution">
    <text evidence="2">The sequence shown here is derived from an EMBL/GenBank/DDBJ whole genome shotgun (WGS) entry which is preliminary data.</text>
</comment>
<dbReference type="Proteomes" id="UP000631114">
    <property type="component" value="Unassembled WGS sequence"/>
</dbReference>
<name>A0A835HWF7_9MAGN</name>
<gene>
    <name evidence="2" type="ORF">IFM89_021330</name>
</gene>
<evidence type="ECO:0000313" key="2">
    <source>
        <dbReference type="EMBL" id="KAF9606004.1"/>
    </source>
</evidence>
<feature type="region of interest" description="Disordered" evidence="1">
    <location>
        <begin position="83"/>
        <end position="105"/>
    </location>
</feature>
<evidence type="ECO:0000256" key="1">
    <source>
        <dbReference type="SAM" id="MobiDB-lite"/>
    </source>
</evidence>
<organism evidence="2 3">
    <name type="scientific">Coptis chinensis</name>
    <dbReference type="NCBI Taxonomy" id="261450"/>
    <lineage>
        <taxon>Eukaryota</taxon>
        <taxon>Viridiplantae</taxon>
        <taxon>Streptophyta</taxon>
        <taxon>Embryophyta</taxon>
        <taxon>Tracheophyta</taxon>
        <taxon>Spermatophyta</taxon>
        <taxon>Magnoliopsida</taxon>
        <taxon>Ranunculales</taxon>
        <taxon>Ranunculaceae</taxon>
        <taxon>Coptidoideae</taxon>
        <taxon>Coptis</taxon>
    </lineage>
</organism>